<feature type="transmembrane region" description="Helical" evidence="6">
    <location>
        <begin position="100"/>
        <end position="123"/>
    </location>
</feature>
<dbReference type="PROSITE" id="PS50850">
    <property type="entry name" value="MFS"/>
    <property type="match status" value="1"/>
</dbReference>
<dbReference type="Proteomes" id="UP001215398">
    <property type="component" value="Unassembled WGS sequence"/>
</dbReference>
<dbReference type="PANTHER" id="PTHR43702:SF3">
    <property type="entry name" value="PROTEIN TSGA"/>
    <property type="match status" value="1"/>
</dbReference>
<feature type="transmembrane region" description="Helical" evidence="6">
    <location>
        <begin position="12"/>
        <end position="37"/>
    </location>
</feature>
<keyword evidence="5 6" id="KW-0472">Membrane</keyword>
<comment type="caution">
    <text evidence="8">The sequence shown here is derived from an EMBL/GenBank/DDBJ whole genome shotgun (WGS) entry which is preliminary data.</text>
</comment>
<feature type="transmembrane region" description="Helical" evidence="6">
    <location>
        <begin position="252"/>
        <end position="270"/>
    </location>
</feature>
<name>A0ABT5H5P3_9BACE</name>
<feature type="transmembrane region" description="Helical" evidence="6">
    <location>
        <begin position="77"/>
        <end position="94"/>
    </location>
</feature>
<gene>
    <name evidence="8" type="ORF">PQG98_05990</name>
</gene>
<keyword evidence="2" id="KW-1003">Cell membrane</keyword>
<evidence type="ECO:0000259" key="7">
    <source>
        <dbReference type="PROSITE" id="PS50850"/>
    </source>
</evidence>
<reference evidence="8 9" key="1">
    <citation type="submission" date="2023-01" db="EMBL/GenBank/DDBJ databases">
        <title>Exploring GABA producing Bacteroides strains toward improving mental health.</title>
        <authorList>
            <person name="Yousuf B."/>
            <person name="Bouhlel N.E."/>
            <person name="Mottawea W."/>
            <person name="Hammami R."/>
        </authorList>
    </citation>
    <scope>NUCLEOTIDE SEQUENCE [LARGE SCALE GENOMIC DNA]</scope>
    <source>
        <strain evidence="8 9">UO.H1054</strain>
    </source>
</reference>
<feature type="transmembrane region" description="Helical" evidence="6">
    <location>
        <begin position="301"/>
        <end position="324"/>
    </location>
</feature>
<evidence type="ECO:0000256" key="2">
    <source>
        <dbReference type="ARBA" id="ARBA00022475"/>
    </source>
</evidence>
<comment type="subcellular location">
    <subcellularLocation>
        <location evidence="1">Cell inner membrane</location>
        <topology evidence="1">Multi-pass membrane protein</topology>
    </subcellularLocation>
</comment>
<feature type="transmembrane region" description="Helical" evidence="6">
    <location>
        <begin position="144"/>
        <end position="162"/>
    </location>
</feature>
<feature type="transmembrane region" description="Helical" evidence="6">
    <location>
        <begin position="168"/>
        <end position="189"/>
    </location>
</feature>
<dbReference type="PANTHER" id="PTHR43702">
    <property type="entry name" value="L-FUCOSE-PROTON SYMPORTER"/>
    <property type="match status" value="1"/>
</dbReference>
<feature type="transmembrane region" description="Helical" evidence="6">
    <location>
        <begin position="336"/>
        <end position="356"/>
    </location>
</feature>
<feature type="transmembrane region" description="Helical" evidence="6">
    <location>
        <begin position="49"/>
        <end position="70"/>
    </location>
</feature>
<evidence type="ECO:0000256" key="3">
    <source>
        <dbReference type="ARBA" id="ARBA00022692"/>
    </source>
</evidence>
<keyword evidence="4 6" id="KW-1133">Transmembrane helix</keyword>
<dbReference type="Gene3D" id="1.20.1250.20">
    <property type="entry name" value="MFS general substrate transporter like domains"/>
    <property type="match status" value="2"/>
</dbReference>
<evidence type="ECO:0000256" key="1">
    <source>
        <dbReference type="ARBA" id="ARBA00004429"/>
    </source>
</evidence>
<dbReference type="RefSeq" id="WP_272719938.1">
    <property type="nucleotide sequence ID" value="NZ_JAQPYS010000039.1"/>
</dbReference>
<feature type="transmembrane region" description="Helical" evidence="6">
    <location>
        <begin position="362"/>
        <end position="382"/>
    </location>
</feature>
<evidence type="ECO:0000256" key="6">
    <source>
        <dbReference type="SAM" id="Phobius"/>
    </source>
</evidence>
<evidence type="ECO:0000256" key="5">
    <source>
        <dbReference type="ARBA" id="ARBA00023136"/>
    </source>
</evidence>
<evidence type="ECO:0000313" key="8">
    <source>
        <dbReference type="EMBL" id="MDC7135898.1"/>
    </source>
</evidence>
<feature type="transmembrane region" description="Helical" evidence="6">
    <location>
        <begin position="210"/>
        <end position="232"/>
    </location>
</feature>
<accession>A0ABT5H5P3</accession>
<dbReference type="SUPFAM" id="SSF103473">
    <property type="entry name" value="MFS general substrate transporter"/>
    <property type="match status" value="1"/>
</dbReference>
<keyword evidence="3 6" id="KW-0812">Transmembrane</keyword>
<feature type="domain" description="Major facilitator superfamily (MFS) profile" evidence="7">
    <location>
        <begin position="8"/>
        <end position="386"/>
    </location>
</feature>
<dbReference type="EMBL" id="JAQPYS010000039">
    <property type="protein sequence ID" value="MDC7135898.1"/>
    <property type="molecule type" value="Genomic_DNA"/>
</dbReference>
<dbReference type="InterPro" id="IPR050375">
    <property type="entry name" value="MFS_TsgA-like"/>
</dbReference>
<evidence type="ECO:0000256" key="4">
    <source>
        <dbReference type="ARBA" id="ARBA00022989"/>
    </source>
</evidence>
<protein>
    <submittedName>
        <fullName evidence="8">MFS transporter</fullName>
    </submittedName>
</protein>
<evidence type="ECO:0000313" key="9">
    <source>
        <dbReference type="Proteomes" id="UP001215398"/>
    </source>
</evidence>
<sequence>MKNICLNSSVKGLLSILFCFFVMGFVDVVSIATSYVQQDFALNDSLANLLPMMVFLWFAVCSLPVGFLMNKIGRKKTVMLSIAVTMTAMLVPLINYSFAMVLVAFALLGIGNTILQVSLNPLVMDVVRKDRITSMLTFGQFIKAISSTLGPVIVGGVAGVLGNWKLIFVVYAVVTVLSWLWLYCVNITEANTKNARTGINNIVNLMCNRYILMLFSMILLIVGFEIGLMTTLPKYLLEQYDIPIERGGLTCSLYFIARTIATFGGAIILAKVSSRKFLIISMLGAILSFGCFLFLESQWLIFTAVFFVGLFCANVFAVAFSAAIQSQPDKANDISAFMIMGVAGGALIPPIMGGIADVSSHFISLFVPLLILVYLLVASFKLNHSSIK</sequence>
<keyword evidence="9" id="KW-1185">Reference proteome</keyword>
<organism evidence="8 9">
    <name type="scientific">Bacteroides zhangwenhongii</name>
    <dbReference type="NCBI Taxonomy" id="2650157"/>
    <lineage>
        <taxon>Bacteria</taxon>
        <taxon>Pseudomonadati</taxon>
        <taxon>Bacteroidota</taxon>
        <taxon>Bacteroidia</taxon>
        <taxon>Bacteroidales</taxon>
        <taxon>Bacteroidaceae</taxon>
        <taxon>Bacteroides</taxon>
    </lineage>
</organism>
<dbReference type="InterPro" id="IPR036259">
    <property type="entry name" value="MFS_trans_sf"/>
</dbReference>
<dbReference type="InterPro" id="IPR020846">
    <property type="entry name" value="MFS_dom"/>
</dbReference>
<dbReference type="Pfam" id="PF07690">
    <property type="entry name" value="MFS_1"/>
    <property type="match status" value="1"/>
</dbReference>
<proteinExistence type="predicted"/>
<dbReference type="InterPro" id="IPR011701">
    <property type="entry name" value="MFS"/>
</dbReference>
<feature type="transmembrane region" description="Helical" evidence="6">
    <location>
        <begin position="277"/>
        <end position="295"/>
    </location>
</feature>